<reference evidence="3" key="1">
    <citation type="submission" date="2016-06" db="EMBL/GenBank/DDBJ databases">
        <title>Parallel loss of symbiosis genes in relatives of nitrogen-fixing non-legume Parasponia.</title>
        <authorList>
            <person name="Van Velzen R."/>
            <person name="Holmer R."/>
            <person name="Bu F."/>
            <person name="Rutten L."/>
            <person name="Van Zeijl A."/>
            <person name="Liu W."/>
            <person name="Santuari L."/>
            <person name="Cao Q."/>
            <person name="Sharma T."/>
            <person name="Shen D."/>
            <person name="Roswanjaya Y."/>
            <person name="Wardhani T."/>
            <person name="Kalhor M.S."/>
            <person name="Jansen J."/>
            <person name="Van den Hoogen J."/>
            <person name="Gungor B."/>
            <person name="Hartog M."/>
            <person name="Hontelez J."/>
            <person name="Verver J."/>
            <person name="Yang W.-C."/>
            <person name="Schijlen E."/>
            <person name="Repin R."/>
            <person name="Schilthuizen M."/>
            <person name="Schranz E."/>
            <person name="Heidstra R."/>
            <person name="Miyata K."/>
            <person name="Fedorova E."/>
            <person name="Kohlen W."/>
            <person name="Bisseling T."/>
            <person name="Smit S."/>
            <person name="Geurts R."/>
        </authorList>
    </citation>
    <scope>NUCLEOTIDE SEQUENCE [LARGE SCALE GENOMIC DNA]</scope>
    <source>
        <strain evidence="3">cv. WU1-14</strain>
    </source>
</reference>
<comment type="caution">
    <text evidence="2">The sequence shown here is derived from an EMBL/GenBank/DDBJ whole genome shotgun (WGS) entry which is preliminary data.</text>
</comment>
<feature type="transmembrane region" description="Helical" evidence="1">
    <location>
        <begin position="59"/>
        <end position="80"/>
    </location>
</feature>
<gene>
    <name evidence="2" type="ORF">PanWU01x14_011660</name>
</gene>
<keyword evidence="1" id="KW-0472">Membrane</keyword>
<dbReference type="EMBL" id="JXTB01000004">
    <property type="protein sequence ID" value="PON79431.1"/>
    <property type="molecule type" value="Genomic_DNA"/>
</dbReference>
<name>A0A2P5E1L3_PARAD</name>
<sequence>MFGNMRAKPEFNCKTHELKNPPRRHDSRFSERLIGLRMRFCSHSEAVRARVGSGRVVVILWKMTPLSIFLAVVVARCYWLRHVLSLWKVKSELPASPTSRVFSFGGKDPIAWQFDPISLSGPSSIVATGGTKLSREPGSSGNM</sequence>
<accession>A0A2P5E1L3</accession>
<dbReference type="AlphaFoldDB" id="A0A2P5E1L3"/>
<dbReference type="Proteomes" id="UP000237105">
    <property type="component" value="Unassembled WGS sequence"/>
</dbReference>
<protein>
    <recommendedName>
        <fullName evidence="4">Transmembrane protein</fullName>
    </recommendedName>
</protein>
<organism evidence="2 3">
    <name type="scientific">Parasponia andersonii</name>
    <name type="common">Sponia andersonii</name>
    <dbReference type="NCBI Taxonomy" id="3476"/>
    <lineage>
        <taxon>Eukaryota</taxon>
        <taxon>Viridiplantae</taxon>
        <taxon>Streptophyta</taxon>
        <taxon>Embryophyta</taxon>
        <taxon>Tracheophyta</taxon>
        <taxon>Spermatophyta</taxon>
        <taxon>Magnoliopsida</taxon>
        <taxon>eudicotyledons</taxon>
        <taxon>Gunneridae</taxon>
        <taxon>Pentapetalae</taxon>
        <taxon>rosids</taxon>
        <taxon>fabids</taxon>
        <taxon>Rosales</taxon>
        <taxon>Cannabaceae</taxon>
        <taxon>Parasponia</taxon>
    </lineage>
</organism>
<keyword evidence="3" id="KW-1185">Reference proteome</keyword>
<evidence type="ECO:0000313" key="2">
    <source>
        <dbReference type="EMBL" id="PON79431.1"/>
    </source>
</evidence>
<evidence type="ECO:0000256" key="1">
    <source>
        <dbReference type="SAM" id="Phobius"/>
    </source>
</evidence>
<evidence type="ECO:0008006" key="4">
    <source>
        <dbReference type="Google" id="ProtNLM"/>
    </source>
</evidence>
<proteinExistence type="predicted"/>
<keyword evidence="1" id="KW-1133">Transmembrane helix</keyword>
<evidence type="ECO:0000313" key="3">
    <source>
        <dbReference type="Proteomes" id="UP000237105"/>
    </source>
</evidence>
<keyword evidence="1" id="KW-0812">Transmembrane</keyword>